<dbReference type="AlphaFoldDB" id="A0A9N9MWE3"/>
<dbReference type="EMBL" id="OU892283">
    <property type="protein sequence ID" value="CAG9771332.1"/>
    <property type="molecule type" value="Genomic_DNA"/>
</dbReference>
<organism evidence="7 8">
    <name type="scientific">Ceutorhynchus assimilis</name>
    <name type="common">cabbage seed weevil</name>
    <dbReference type="NCBI Taxonomy" id="467358"/>
    <lineage>
        <taxon>Eukaryota</taxon>
        <taxon>Metazoa</taxon>
        <taxon>Ecdysozoa</taxon>
        <taxon>Arthropoda</taxon>
        <taxon>Hexapoda</taxon>
        <taxon>Insecta</taxon>
        <taxon>Pterygota</taxon>
        <taxon>Neoptera</taxon>
        <taxon>Endopterygota</taxon>
        <taxon>Coleoptera</taxon>
        <taxon>Polyphaga</taxon>
        <taxon>Cucujiformia</taxon>
        <taxon>Curculionidae</taxon>
        <taxon>Ceutorhynchinae</taxon>
        <taxon>Ceutorhynchus</taxon>
    </lineage>
</organism>
<evidence type="ECO:0000313" key="8">
    <source>
        <dbReference type="Proteomes" id="UP001152799"/>
    </source>
</evidence>
<sequence>MGVYDFINFVVYDNPISKSVTSMVIQNKKPLPDVRVVAAEQSPLWKLASEGGPFIRIAAVMGASAVALGAYGAHRSYPKDAPELKMIFETANKYHFFHTLALMGVPMCRNPKLAGAFLISGTMIFSGALYYHALTGENKFGRLAPIGGTMLILGWLSMVV</sequence>
<dbReference type="PANTHER" id="PTHR43461:SF1">
    <property type="entry name" value="TRANSMEMBRANE PROTEIN 256"/>
    <property type="match status" value="1"/>
</dbReference>
<dbReference type="Pfam" id="PF04241">
    <property type="entry name" value="DUF423"/>
    <property type="match status" value="1"/>
</dbReference>
<feature type="transmembrane region" description="Helical" evidence="6">
    <location>
        <begin position="140"/>
        <end position="159"/>
    </location>
</feature>
<feature type="transmembrane region" description="Helical" evidence="6">
    <location>
        <begin position="113"/>
        <end position="134"/>
    </location>
</feature>
<evidence type="ECO:0000256" key="5">
    <source>
        <dbReference type="ARBA" id="ARBA00023136"/>
    </source>
</evidence>
<keyword evidence="4 6" id="KW-1133">Transmembrane helix</keyword>
<dbReference type="Proteomes" id="UP001152799">
    <property type="component" value="Chromosome 7"/>
</dbReference>
<protein>
    <recommendedName>
        <fullName evidence="9">Transmembrane protein 256 homolog</fullName>
    </recommendedName>
</protein>
<proteinExistence type="inferred from homology"/>
<keyword evidence="8" id="KW-1185">Reference proteome</keyword>
<evidence type="ECO:0000256" key="2">
    <source>
        <dbReference type="ARBA" id="ARBA00006208"/>
    </source>
</evidence>
<dbReference type="GO" id="GO:0016020">
    <property type="term" value="C:membrane"/>
    <property type="evidence" value="ECO:0007669"/>
    <property type="project" value="UniProtKB-SubCell"/>
</dbReference>
<comment type="similarity">
    <text evidence="2">Belongs to the TMEM256 family.</text>
</comment>
<dbReference type="PANTHER" id="PTHR43461">
    <property type="entry name" value="TRANSMEMBRANE PROTEIN 256"/>
    <property type="match status" value="1"/>
</dbReference>
<gene>
    <name evidence="7" type="ORF">CEUTPL_LOCUS11768</name>
</gene>
<evidence type="ECO:0000256" key="6">
    <source>
        <dbReference type="SAM" id="Phobius"/>
    </source>
</evidence>
<dbReference type="InterPro" id="IPR006696">
    <property type="entry name" value="DUF423"/>
</dbReference>
<evidence type="ECO:0000256" key="4">
    <source>
        <dbReference type="ARBA" id="ARBA00022989"/>
    </source>
</evidence>
<accession>A0A9N9MWE3</accession>
<dbReference type="OrthoDB" id="269173at2759"/>
<evidence type="ECO:0000256" key="3">
    <source>
        <dbReference type="ARBA" id="ARBA00022692"/>
    </source>
</evidence>
<keyword evidence="5 6" id="KW-0472">Membrane</keyword>
<comment type="subcellular location">
    <subcellularLocation>
        <location evidence="1">Membrane</location>
        <topology evidence="1">Multi-pass membrane protein</topology>
    </subcellularLocation>
</comment>
<evidence type="ECO:0008006" key="9">
    <source>
        <dbReference type="Google" id="ProtNLM"/>
    </source>
</evidence>
<keyword evidence="3 6" id="KW-0812">Transmembrane</keyword>
<feature type="transmembrane region" description="Helical" evidence="6">
    <location>
        <begin position="54"/>
        <end position="73"/>
    </location>
</feature>
<name>A0A9N9MWE3_9CUCU</name>
<evidence type="ECO:0000313" key="7">
    <source>
        <dbReference type="EMBL" id="CAG9771332.1"/>
    </source>
</evidence>
<reference evidence="7" key="1">
    <citation type="submission" date="2022-01" db="EMBL/GenBank/DDBJ databases">
        <authorList>
            <person name="King R."/>
        </authorList>
    </citation>
    <scope>NUCLEOTIDE SEQUENCE</scope>
</reference>
<evidence type="ECO:0000256" key="1">
    <source>
        <dbReference type="ARBA" id="ARBA00004141"/>
    </source>
</evidence>